<dbReference type="Proteomes" id="UP000033633">
    <property type="component" value="Unassembled WGS sequence"/>
</dbReference>
<evidence type="ECO:0000313" key="2">
    <source>
        <dbReference type="Proteomes" id="UP000033633"/>
    </source>
</evidence>
<dbReference type="EMBL" id="JWYV01000051">
    <property type="protein sequence ID" value="KKC97816.1"/>
    <property type="molecule type" value="Genomic_DNA"/>
</dbReference>
<dbReference type="AlphaFoldDB" id="A0A0F5V7T6"/>
<feature type="non-terminal residue" evidence="1">
    <location>
        <position position="1"/>
    </location>
</feature>
<accession>A0A0F5V7T6</accession>
<dbReference type="RefSeq" id="WP_046222651.1">
    <property type="nucleotide sequence ID" value="NZ_JWYV01000051.1"/>
</dbReference>
<reference evidence="1 2" key="1">
    <citation type="submission" date="2014-12" db="EMBL/GenBank/DDBJ databases">
        <title>Mercury Reductase activity and rhizosphere competence traits in the genome of root associated Photobacterium halotolerans MELD1.</title>
        <authorList>
            <person name="Mathew D.C."/>
            <person name="Huang C.-C."/>
        </authorList>
    </citation>
    <scope>NUCLEOTIDE SEQUENCE [LARGE SCALE GENOMIC DNA]</scope>
    <source>
        <strain evidence="1 2">MELD1</strain>
    </source>
</reference>
<organism evidence="1 2">
    <name type="scientific">Photobacterium halotolerans</name>
    <dbReference type="NCBI Taxonomy" id="265726"/>
    <lineage>
        <taxon>Bacteria</taxon>
        <taxon>Pseudomonadati</taxon>
        <taxon>Pseudomonadota</taxon>
        <taxon>Gammaproteobacteria</taxon>
        <taxon>Vibrionales</taxon>
        <taxon>Vibrionaceae</taxon>
        <taxon>Photobacterium</taxon>
    </lineage>
</organism>
<comment type="caution">
    <text evidence="1">The sequence shown here is derived from an EMBL/GenBank/DDBJ whole genome shotgun (WGS) entry which is preliminary data.</text>
</comment>
<dbReference type="OrthoDB" id="5807000at2"/>
<feature type="non-terminal residue" evidence="1">
    <location>
        <position position="511"/>
    </location>
</feature>
<name>A0A0F5V7T6_9GAMM</name>
<keyword evidence="2" id="KW-1185">Reference proteome</keyword>
<evidence type="ECO:0000313" key="1">
    <source>
        <dbReference type="EMBL" id="KKC97816.1"/>
    </source>
</evidence>
<gene>
    <name evidence="1" type="ORF">KY46_21860</name>
</gene>
<evidence type="ECO:0008006" key="3">
    <source>
        <dbReference type="Google" id="ProtNLM"/>
    </source>
</evidence>
<protein>
    <recommendedName>
        <fullName evidence="3">Bacterial Ig-like domain-containing protein</fullName>
    </recommendedName>
</protein>
<proteinExistence type="predicted"/>
<sequence>AASGGDAGTLSGLAEQSPGRWTAVYRAPVGVDTGITLSVTADSYVSAATQLAGSAGSLSLDVIGSPLTASVSLPEGDEVSRIGTIAVTFTFNRPVSGEVVPLPEEGVWSNLRKNPGMTEITYDFSPQSLAVGVHQVGVAAGYLDDYGNAGLAASLPVTVTNIAPVIGADFSLAEQGGQVVMDFDITDAESALATVRYTVLDLPGSPITVEKTLADGNLSQLSFDAAQLGGAQSFRVQIEATDDAGAVVNRELSVDIALTAVTLSVPGSQLSGGQLLLTSADPGFTVSTVTPAGSRAGVSGYTLTLVARDGAQSDIVVSGPFSGSSDATGQLPLQLSEQGEYDLNLSVQDSLGRSVSEYTLSGESTATAQLPVLVDLENPVIANVHSQQQAVPPVNNEYVLQVSADISDLHLLDSMVTASLSNGGAVIAPVQMTRPDAPSNTYLFEFLVEAGSYELTFNAADAAGHSQSQIVPAVTVAPWQVPTVAVSTQDGLTELGSGQDATLVFDFSEPV</sequence>